<organism evidence="1 2">
    <name type="scientific">Rufibacter latericius</name>
    <dbReference type="NCBI Taxonomy" id="2487040"/>
    <lineage>
        <taxon>Bacteria</taxon>
        <taxon>Pseudomonadati</taxon>
        <taxon>Bacteroidota</taxon>
        <taxon>Cytophagia</taxon>
        <taxon>Cytophagales</taxon>
        <taxon>Hymenobacteraceae</taxon>
        <taxon>Rufibacter</taxon>
    </lineage>
</organism>
<dbReference type="EMBL" id="RJJD01000005">
    <property type="protein sequence ID" value="RNI26819.1"/>
    <property type="molecule type" value="Genomic_DNA"/>
</dbReference>
<protein>
    <submittedName>
        <fullName evidence="1">Uncharacterized protein</fullName>
    </submittedName>
</protein>
<keyword evidence="2" id="KW-1185">Reference proteome</keyword>
<dbReference type="Proteomes" id="UP000272117">
    <property type="component" value="Unassembled WGS sequence"/>
</dbReference>
<reference evidence="1 2" key="1">
    <citation type="submission" date="2018-11" db="EMBL/GenBank/DDBJ databases">
        <title>Rufibacter latericius sp. nov., isolated from water in Baiyang Lake.</title>
        <authorList>
            <person name="Yang Y."/>
        </authorList>
    </citation>
    <scope>NUCLEOTIDE SEQUENCE [LARGE SCALE GENOMIC DNA]</scope>
    <source>
        <strain evidence="1 2">R-22-1c-1</strain>
    </source>
</reference>
<accession>A0A3M9MMT0</accession>
<name>A0A3M9MMT0_9BACT</name>
<dbReference type="AlphaFoldDB" id="A0A3M9MMT0"/>
<sequence>MCGILNINPLLGRYPVPSPETFPLPALHSRIVAGPSVDNTLQETMEQRFITVLGKVECPKPGNNQVPSNDTAHQVTHLLGNGFRI</sequence>
<evidence type="ECO:0000313" key="1">
    <source>
        <dbReference type="EMBL" id="RNI26819.1"/>
    </source>
</evidence>
<evidence type="ECO:0000313" key="2">
    <source>
        <dbReference type="Proteomes" id="UP000272117"/>
    </source>
</evidence>
<gene>
    <name evidence="1" type="ORF">EFB08_10050</name>
</gene>
<proteinExistence type="predicted"/>
<comment type="caution">
    <text evidence="1">The sequence shown here is derived from an EMBL/GenBank/DDBJ whole genome shotgun (WGS) entry which is preliminary data.</text>
</comment>